<sequence>MTRFAKNSLYYADDKDIYDLLQNHQKTVTKRELLELARSRGVFLSHVDSYDELADFISSLTFDWPNLSKLYDLIHTTDRTEKTTSSVLTSKITTPQLSNILNHISNTRQEDGSEAYRITQSPNAISVEVTYSEVPDPARSRLEQRRERKLVIHVETKDDGLHIRHEANKKAEEIVSAISTAIEKKTGNKVEQARIELSGIRSPQDRTAFFLALMKQVRGYKLSNVTDVSVDKLGTNPDDERNSDEPPEGIERVRTREDIKMTGVVKSWIKGENLLQTKHYQDLTHDEFFISHAVWIVEREKGAPQQIIFEAEFGNPQSATNFRYALKGTREPRKDGYWKKTITPIKESDKGELSLLIEEAARVALRMITSTATARTEALAAPAAAGSRA</sequence>
<name>L7U9N4_MYXSD</name>
<keyword evidence="3" id="KW-1185">Reference proteome</keyword>
<dbReference type="eggNOG" id="ENOG502ZA7V">
    <property type="taxonomic scope" value="Bacteria"/>
</dbReference>
<accession>L7U9N4</accession>
<organism evidence="2 3">
    <name type="scientific">Myxococcus stipitatus (strain DSM 14675 / JCM 12634 / Mx s8)</name>
    <dbReference type="NCBI Taxonomy" id="1278073"/>
    <lineage>
        <taxon>Bacteria</taxon>
        <taxon>Pseudomonadati</taxon>
        <taxon>Myxococcota</taxon>
        <taxon>Myxococcia</taxon>
        <taxon>Myxococcales</taxon>
        <taxon>Cystobacterineae</taxon>
        <taxon>Myxococcaceae</taxon>
        <taxon>Myxococcus</taxon>
    </lineage>
</organism>
<dbReference type="STRING" id="1278073.MYSTI_03248"/>
<evidence type="ECO:0000313" key="3">
    <source>
        <dbReference type="Proteomes" id="UP000011131"/>
    </source>
</evidence>
<dbReference type="HOGENOM" id="CLU_059727_1_0_7"/>
<dbReference type="Proteomes" id="UP000011131">
    <property type="component" value="Chromosome"/>
</dbReference>
<reference evidence="2 3" key="1">
    <citation type="journal article" date="2013" name="Genome Announc.">
        <title>Complete genome sequence of Myxococcus stipitatus strain DSM 14675, a fruiting myxobacterium.</title>
        <authorList>
            <person name="Huntley S."/>
            <person name="Kneip S."/>
            <person name="Treuner-Lange A."/>
            <person name="Sogaard-Andersen L."/>
        </authorList>
    </citation>
    <scope>NUCLEOTIDE SEQUENCE [LARGE SCALE GENOMIC DNA]</scope>
    <source>
        <strain evidence="3">DSM 14675 / JCM 12634 / Mx s8</strain>
    </source>
</reference>
<protein>
    <submittedName>
        <fullName evidence="2">Uncharacterized protein</fullName>
    </submittedName>
</protein>
<dbReference type="OrthoDB" id="8441783at2"/>
<evidence type="ECO:0000256" key="1">
    <source>
        <dbReference type="SAM" id="MobiDB-lite"/>
    </source>
</evidence>
<dbReference type="RefSeq" id="WP_015348821.1">
    <property type="nucleotide sequence ID" value="NC_020126.1"/>
</dbReference>
<dbReference type="AlphaFoldDB" id="L7U9N4"/>
<gene>
    <name evidence="2" type="ordered locus">MYSTI_03248</name>
</gene>
<feature type="compositionally biased region" description="Basic and acidic residues" evidence="1">
    <location>
        <begin position="238"/>
        <end position="248"/>
    </location>
</feature>
<evidence type="ECO:0000313" key="2">
    <source>
        <dbReference type="EMBL" id="AGC44560.1"/>
    </source>
</evidence>
<dbReference type="EMBL" id="CP004025">
    <property type="protein sequence ID" value="AGC44560.1"/>
    <property type="molecule type" value="Genomic_DNA"/>
</dbReference>
<proteinExistence type="predicted"/>
<dbReference type="KEGG" id="msd:MYSTI_03248"/>
<feature type="region of interest" description="Disordered" evidence="1">
    <location>
        <begin position="229"/>
        <end position="248"/>
    </location>
</feature>